<proteinExistence type="predicted"/>
<organism evidence="2 3">
    <name type="scientific">Bacteroides zhangwenhongii</name>
    <dbReference type="NCBI Taxonomy" id="2650157"/>
    <lineage>
        <taxon>Bacteria</taxon>
        <taxon>Pseudomonadati</taxon>
        <taxon>Bacteroidota</taxon>
        <taxon>Bacteroidia</taxon>
        <taxon>Bacteroidales</taxon>
        <taxon>Bacteroidaceae</taxon>
        <taxon>Bacteroides</taxon>
    </lineage>
</organism>
<dbReference type="EMBL" id="JAQPYS010000082">
    <property type="protein sequence ID" value="MDC7137604.1"/>
    <property type="molecule type" value="Genomic_DNA"/>
</dbReference>
<feature type="compositionally biased region" description="Basic and acidic residues" evidence="1">
    <location>
        <begin position="154"/>
        <end position="187"/>
    </location>
</feature>
<dbReference type="Proteomes" id="UP001215398">
    <property type="component" value="Unassembled WGS sequence"/>
</dbReference>
<protein>
    <submittedName>
        <fullName evidence="2">Uncharacterized protein</fullName>
    </submittedName>
</protein>
<evidence type="ECO:0000313" key="3">
    <source>
        <dbReference type="Proteomes" id="UP001215398"/>
    </source>
</evidence>
<reference evidence="2 3" key="1">
    <citation type="submission" date="2023-01" db="EMBL/GenBank/DDBJ databases">
        <title>Exploring GABA producing Bacteroides strains toward improving mental health.</title>
        <authorList>
            <person name="Yousuf B."/>
            <person name="Bouhlel N.E."/>
            <person name="Mottawea W."/>
            <person name="Hammami R."/>
        </authorList>
    </citation>
    <scope>NUCLEOTIDE SEQUENCE [LARGE SCALE GENOMIC DNA]</scope>
    <source>
        <strain evidence="2 3">UO.H1054</strain>
    </source>
</reference>
<evidence type="ECO:0000256" key="1">
    <source>
        <dbReference type="SAM" id="MobiDB-lite"/>
    </source>
</evidence>
<evidence type="ECO:0000313" key="2">
    <source>
        <dbReference type="EMBL" id="MDC7137604.1"/>
    </source>
</evidence>
<dbReference type="RefSeq" id="WP_272720861.1">
    <property type="nucleotide sequence ID" value="NZ_JAQPYS010000082.1"/>
</dbReference>
<gene>
    <name evidence="2" type="ORF">PQG98_14835</name>
</gene>
<accession>A0ABT5HAT3</accession>
<keyword evidence="3" id="KW-1185">Reference proteome</keyword>
<comment type="caution">
    <text evidence="2">The sequence shown here is derived from an EMBL/GenBank/DDBJ whole genome shotgun (WGS) entry which is preliminary data.</text>
</comment>
<feature type="region of interest" description="Disordered" evidence="1">
    <location>
        <begin position="145"/>
        <end position="200"/>
    </location>
</feature>
<sequence length="200" mass="23454">MKMKSNVILNDDKVIKERLKYCVHITLGRFLNIQRTVSPLSHEKVAGQTTINSSTTWNMEQVRNYSILSYAQVIYTHFIALKCKFYVLHLSKTMIKAIQNGQCIIIKTVDPDKLDDYLPGEILLEQHPDTEELERRKKAREALLSKSMHLRISKSQEQENEKKKKENEKKKKRKEQEKKRKEKEKGGKGKKKSEKQVKLS</sequence>
<name>A0ABT5HAT3_9BACE</name>